<evidence type="ECO:0000313" key="3">
    <source>
        <dbReference type="Proteomes" id="UP001066276"/>
    </source>
</evidence>
<dbReference type="EMBL" id="JANPWB010000008">
    <property type="protein sequence ID" value="KAJ1160833.1"/>
    <property type="molecule type" value="Genomic_DNA"/>
</dbReference>
<feature type="region of interest" description="Disordered" evidence="1">
    <location>
        <begin position="1"/>
        <end position="52"/>
    </location>
</feature>
<protein>
    <submittedName>
        <fullName evidence="2">Uncharacterized protein</fullName>
    </submittedName>
</protein>
<dbReference type="AlphaFoldDB" id="A0AAV7SCN4"/>
<gene>
    <name evidence="2" type="ORF">NDU88_001326</name>
</gene>
<accession>A0AAV7SCN4</accession>
<comment type="caution">
    <text evidence="2">The sequence shown here is derived from an EMBL/GenBank/DDBJ whole genome shotgun (WGS) entry which is preliminary data.</text>
</comment>
<evidence type="ECO:0000313" key="2">
    <source>
        <dbReference type="EMBL" id="KAJ1160833.1"/>
    </source>
</evidence>
<sequence>MHVRRGRKPQHGPRRRFQSSAVRGEALGGDSKAGSAREMRRNSEAAPAGAVQAGRGGPCLCLRAPNFCVQSVTLRSSATRHKATGCSRSTCRSVCGR</sequence>
<organism evidence="2 3">
    <name type="scientific">Pleurodeles waltl</name>
    <name type="common">Iberian ribbed newt</name>
    <dbReference type="NCBI Taxonomy" id="8319"/>
    <lineage>
        <taxon>Eukaryota</taxon>
        <taxon>Metazoa</taxon>
        <taxon>Chordata</taxon>
        <taxon>Craniata</taxon>
        <taxon>Vertebrata</taxon>
        <taxon>Euteleostomi</taxon>
        <taxon>Amphibia</taxon>
        <taxon>Batrachia</taxon>
        <taxon>Caudata</taxon>
        <taxon>Salamandroidea</taxon>
        <taxon>Salamandridae</taxon>
        <taxon>Pleurodelinae</taxon>
        <taxon>Pleurodeles</taxon>
    </lineage>
</organism>
<feature type="compositionally biased region" description="Basic residues" evidence="1">
    <location>
        <begin position="1"/>
        <end position="17"/>
    </location>
</feature>
<name>A0AAV7SCN4_PLEWA</name>
<proteinExistence type="predicted"/>
<dbReference type="Proteomes" id="UP001066276">
    <property type="component" value="Chromosome 4_2"/>
</dbReference>
<keyword evidence="3" id="KW-1185">Reference proteome</keyword>
<reference evidence="2" key="1">
    <citation type="journal article" date="2022" name="bioRxiv">
        <title>Sequencing and chromosome-scale assembly of the giantPleurodeles waltlgenome.</title>
        <authorList>
            <person name="Brown T."/>
            <person name="Elewa A."/>
            <person name="Iarovenko S."/>
            <person name="Subramanian E."/>
            <person name="Araus A.J."/>
            <person name="Petzold A."/>
            <person name="Susuki M."/>
            <person name="Suzuki K.-i.T."/>
            <person name="Hayashi T."/>
            <person name="Toyoda A."/>
            <person name="Oliveira C."/>
            <person name="Osipova E."/>
            <person name="Leigh N.D."/>
            <person name="Simon A."/>
            <person name="Yun M.H."/>
        </authorList>
    </citation>
    <scope>NUCLEOTIDE SEQUENCE</scope>
    <source>
        <strain evidence="2">20211129_DDA</strain>
        <tissue evidence="2">Liver</tissue>
    </source>
</reference>
<evidence type="ECO:0000256" key="1">
    <source>
        <dbReference type="SAM" id="MobiDB-lite"/>
    </source>
</evidence>